<dbReference type="NCBIfam" id="TIGR02803">
    <property type="entry name" value="ExbD_1"/>
    <property type="match status" value="1"/>
</dbReference>
<dbReference type="GO" id="GO:0022857">
    <property type="term" value="F:transmembrane transporter activity"/>
    <property type="evidence" value="ECO:0007669"/>
    <property type="project" value="InterPro"/>
</dbReference>
<evidence type="ECO:0000256" key="1">
    <source>
        <dbReference type="ARBA" id="ARBA00003540"/>
    </source>
</evidence>
<comment type="similarity">
    <text evidence="3 13">Belongs to the ExbD/TolR family.</text>
</comment>
<keyword evidence="7" id="KW-1003">Cell membrane</keyword>
<evidence type="ECO:0000256" key="8">
    <source>
        <dbReference type="ARBA" id="ARBA00022519"/>
    </source>
</evidence>
<dbReference type="GeneID" id="29593128"/>
<evidence type="ECO:0000256" key="11">
    <source>
        <dbReference type="ARBA" id="ARBA00022989"/>
    </source>
</evidence>
<dbReference type="PANTHER" id="PTHR30558:SF9">
    <property type="entry name" value="BIOPOLYMER TRANSPORT PROTEIN EXBD"/>
    <property type="match status" value="1"/>
</dbReference>
<evidence type="ECO:0000256" key="13">
    <source>
        <dbReference type="RuleBase" id="RU003879"/>
    </source>
</evidence>
<reference evidence="16" key="1">
    <citation type="submission" date="2009-03" db="EMBL/GenBank/DDBJ databases">
        <title>Brucella melitensis ATCC 23457 whole genome shotgun sequencing project.</title>
        <authorList>
            <person name="Setubal J.C."/>
            <person name="Boyle S."/>
            <person name="Crasta O.R."/>
            <person name="Gillespie J.J."/>
            <person name="Kenyon R.W."/>
            <person name="Lu J."/>
            <person name="Mane S."/>
            <person name="Nagrani S."/>
            <person name="Shallom J.M."/>
            <person name="Shallom S."/>
            <person name="Shukla M."/>
            <person name="Snyder E.E."/>
            <person name="Sobral B.W."/>
            <person name="Wattam A.R."/>
            <person name="Will R."/>
            <person name="Williams K."/>
            <person name="Yoo H."/>
            <person name="Munk C."/>
            <person name="Tapia R."/>
            <person name="Han C."/>
            <person name="Detter J.C."/>
            <person name="Bruce D."/>
            <person name="Brettin T.S."/>
        </authorList>
    </citation>
    <scope>NUCLEOTIDE SEQUENCE [LARGE SCALE GENOMIC DNA]</scope>
    <source>
        <strain evidence="16">ATCC 23457</strain>
    </source>
</reference>
<evidence type="ECO:0000256" key="9">
    <source>
        <dbReference type="ARBA" id="ARBA00022692"/>
    </source>
</evidence>
<comment type="subunit">
    <text evidence="4">The accessory proteins ExbB and ExbD seem to form a complex with TonB.</text>
</comment>
<keyword evidence="8" id="KW-0997">Cell inner membrane</keyword>
<dbReference type="EMBL" id="CP001488">
    <property type="protein sequence ID" value="ACO01410.1"/>
    <property type="molecule type" value="Genomic_DNA"/>
</dbReference>
<protein>
    <recommendedName>
        <fullName evidence="5">Biopolymer transport protein ExbD</fullName>
    </recommendedName>
</protein>
<dbReference type="Pfam" id="PF02472">
    <property type="entry name" value="ExbD"/>
    <property type="match status" value="1"/>
</dbReference>
<keyword evidence="11 14" id="KW-1133">Transmembrane helix</keyword>
<organism evidence="15 16">
    <name type="scientific">Brucella melitensis biotype 2 (strain ATCC 23457)</name>
    <dbReference type="NCBI Taxonomy" id="546272"/>
    <lineage>
        <taxon>Bacteria</taxon>
        <taxon>Pseudomonadati</taxon>
        <taxon>Pseudomonadota</taxon>
        <taxon>Alphaproteobacteria</taxon>
        <taxon>Hyphomicrobiales</taxon>
        <taxon>Brucellaceae</taxon>
        <taxon>Brucella/Ochrobactrum group</taxon>
        <taxon>Brucella</taxon>
    </lineage>
</organism>
<dbReference type="KEGG" id="bmi:BMEA_A1723"/>
<gene>
    <name evidence="15" type="primary">exbD</name>
    <name evidence="15" type="ordered locus">BMEA_A1723</name>
</gene>
<dbReference type="PANTHER" id="PTHR30558">
    <property type="entry name" value="EXBD MEMBRANE COMPONENT OF PMF-DRIVEN MACROMOLECULE IMPORT SYSTEM"/>
    <property type="match status" value="1"/>
</dbReference>
<sequence>MAGKVREGGGDDLELNHEINVTPFIDVMLVLLIIFMVAAPLATVDVKVDLPASAAAPAPRPDKPLYVTLKEDLSVSVGNDTVARERLGAALDGLSEKDKETRIFLRADKNVAYGELMRVMNLLREAGYLKIALVGLETVGADQPNAAPASPAAGPAIAPEGAAQWMHLRPSTLP</sequence>
<dbReference type="Proteomes" id="UP000001748">
    <property type="component" value="Chromosome I"/>
</dbReference>
<dbReference type="AlphaFoldDB" id="C0RET8"/>
<comment type="function">
    <text evidence="1">Involved in the TonB-dependent energy-dependent transport of various receptor-bound substrates.</text>
</comment>
<evidence type="ECO:0000313" key="15">
    <source>
        <dbReference type="EMBL" id="ACO01410.1"/>
    </source>
</evidence>
<evidence type="ECO:0000256" key="7">
    <source>
        <dbReference type="ARBA" id="ARBA00022475"/>
    </source>
</evidence>
<evidence type="ECO:0000256" key="5">
    <source>
        <dbReference type="ARBA" id="ARBA00022090"/>
    </source>
</evidence>
<evidence type="ECO:0000256" key="3">
    <source>
        <dbReference type="ARBA" id="ARBA00005811"/>
    </source>
</evidence>
<evidence type="ECO:0000256" key="6">
    <source>
        <dbReference type="ARBA" id="ARBA00022448"/>
    </source>
</evidence>
<dbReference type="InterPro" id="IPR014170">
    <property type="entry name" value="TonB_ExbD_1"/>
</dbReference>
<evidence type="ECO:0000256" key="14">
    <source>
        <dbReference type="SAM" id="Phobius"/>
    </source>
</evidence>
<dbReference type="GO" id="GO:0015031">
    <property type="term" value="P:protein transport"/>
    <property type="evidence" value="ECO:0007669"/>
    <property type="project" value="UniProtKB-KW"/>
</dbReference>
<accession>C0RET8</accession>
<evidence type="ECO:0000256" key="4">
    <source>
        <dbReference type="ARBA" id="ARBA00011471"/>
    </source>
</evidence>
<keyword evidence="6 13" id="KW-0813">Transport</keyword>
<dbReference type="Gene3D" id="3.30.420.270">
    <property type="match status" value="1"/>
</dbReference>
<evidence type="ECO:0000256" key="2">
    <source>
        <dbReference type="ARBA" id="ARBA00004249"/>
    </source>
</evidence>
<keyword evidence="12 14" id="KW-0472">Membrane</keyword>
<evidence type="ECO:0000313" key="16">
    <source>
        <dbReference type="Proteomes" id="UP000001748"/>
    </source>
</evidence>
<dbReference type="GO" id="GO:0005886">
    <property type="term" value="C:plasma membrane"/>
    <property type="evidence" value="ECO:0007669"/>
    <property type="project" value="UniProtKB-SubCell"/>
</dbReference>
<evidence type="ECO:0000256" key="10">
    <source>
        <dbReference type="ARBA" id="ARBA00022927"/>
    </source>
</evidence>
<proteinExistence type="inferred from homology"/>
<dbReference type="InterPro" id="IPR003400">
    <property type="entry name" value="ExbD"/>
</dbReference>
<dbReference type="RefSeq" id="WP_004684132.1">
    <property type="nucleotide sequence ID" value="NC_012441.1"/>
</dbReference>
<dbReference type="HOGENOM" id="CLU_085305_1_3_5"/>
<comment type="subcellular location">
    <subcellularLocation>
        <location evidence="2">Cell inner membrane</location>
        <topology evidence="2">Single-pass type II membrane protein</topology>
    </subcellularLocation>
    <subcellularLocation>
        <location evidence="13">Cell membrane</location>
        <topology evidence="13">Single-pass type II membrane protein</topology>
    </subcellularLocation>
</comment>
<feature type="transmembrane region" description="Helical" evidence="14">
    <location>
        <begin position="24"/>
        <end position="44"/>
    </location>
</feature>
<name>C0RET8_BRUMB</name>
<keyword evidence="9 13" id="KW-0812">Transmembrane</keyword>
<keyword evidence="10 13" id="KW-0653">Protein transport</keyword>
<evidence type="ECO:0000256" key="12">
    <source>
        <dbReference type="ARBA" id="ARBA00023136"/>
    </source>
</evidence>